<organism evidence="1">
    <name type="scientific">uncultured Desulfovibrio sp</name>
    <dbReference type="NCBI Taxonomy" id="167968"/>
    <lineage>
        <taxon>Bacteria</taxon>
        <taxon>Pseudomonadati</taxon>
        <taxon>Thermodesulfobacteriota</taxon>
        <taxon>Desulfovibrionia</taxon>
        <taxon>Desulfovibrionales</taxon>
        <taxon>Desulfovibrionaceae</taxon>
        <taxon>Desulfovibrio</taxon>
        <taxon>environmental samples</taxon>
    </lineage>
</organism>
<reference evidence="1" key="1">
    <citation type="submission" date="2016-04" db="EMBL/GenBank/DDBJ databases">
        <authorList>
            <person name="Evans L.H."/>
            <person name="Alamgir A."/>
            <person name="Owens N."/>
            <person name="Weber N.D."/>
            <person name="Virtaneva K."/>
            <person name="Barbian K."/>
            <person name="Babar A."/>
            <person name="Rosenke K."/>
        </authorList>
    </citation>
    <scope>NUCLEOTIDE SEQUENCE</scope>
    <source>
        <strain evidence="1">92-2</strain>
    </source>
</reference>
<sequence>MHYLTFLLKKISYLQINCSSRHIFSKSGKISSFYIFVENNHFGVDSGYKGFFNFFLQITVEF</sequence>
<protein>
    <submittedName>
        <fullName evidence="1">Uncharacterized protein</fullName>
    </submittedName>
</protein>
<proteinExistence type="predicted"/>
<name>A0A212KJE7_9BACT</name>
<dbReference type="AlphaFoldDB" id="A0A212KJE7"/>
<gene>
    <name evidence="1" type="ORF">KM92DES2_20212</name>
</gene>
<evidence type="ECO:0000313" key="1">
    <source>
        <dbReference type="EMBL" id="SBW11856.1"/>
    </source>
</evidence>
<accession>A0A212KJE7</accession>
<dbReference type="EMBL" id="FLUP01000002">
    <property type="protein sequence ID" value="SBW11856.1"/>
    <property type="molecule type" value="Genomic_DNA"/>
</dbReference>